<sequence>MLFIISLLLISLTFAEGEKDDPKLPFLVENLFTPMFLTPQNPYVDRFFSIEKRFSPYQRLTLYLYAPFEKATVHVRRIWDGRNETFNPEEYDFACNWTDILTMKDSFPKELLSSQMLDLTGKMCQLTYNQFQLTPGAYHVRARMSPKKLNELKKAFDEKKEAKKKLKEEKFGSKRESESESEDEDDYMKKEEGKYGRSLYKEEETDSDSEEEEEEEEESEGDEGGLDKVGSDKKNIEQKEKDLKKGKDQQNKGKNNIVKPRRMKDPKYFSNPIFIAPQLKMDKYQLLPFVLLPLAFGSPILSQFPQLGSTVLAALLIIHLIELFTLGITVQLTPNIIAPVIDHAQLLGGGGMPKGQYLPPKVFITSALLPSLTRLEVILPVFLLLTYPFLSRQASKRRKEGMEDEGKFHTFWMSGATLSMFSLPVSRFLSTLYVTTPMMTQGLSLVMGLCAMSVMGYDRNTQRRTMEQEKKYEKEQREKEEEEEKKKEKEKKEREEKEGKKDGDNKGDDKDKEIDYKLDDAKTRRMKRIAAARRANNKLPPYPEELGDPLLPTSSSSSSDKQKPTSKETEEMKKRILSRLNEIGPLSTKYGGINLASITRSLGSNELIEETLRQHMEEEKALKEKEKEQNKENEEKDKNTAKKKKKKLTSTQGKDGIQIKKKKKLIGKEGKIKKVKLS</sequence>
<evidence type="ECO:0000313" key="3">
    <source>
        <dbReference type="EMBL" id="KAA6380211.1"/>
    </source>
</evidence>
<proteinExistence type="predicted"/>
<feature type="region of interest" description="Disordered" evidence="1">
    <location>
        <begin position="165"/>
        <end position="262"/>
    </location>
</feature>
<feature type="compositionally biased region" description="Basic and acidic residues" evidence="1">
    <location>
        <begin position="610"/>
        <end position="640"/>
    </location>
</feature>
<feature type="compositionally biased region" description="Basic and acidic residues" evidence="1">
    <location>
        <begin position="560"/>
        <end position="574"/>
    </location>
</feature>
<reference evidence="3 4" key="1">
    <citation type="submission" date="2019-03" db="EMBL/GenBank/DDBJ databases">
        <title>Single cell metagenomics reveals metabolic interactions within the superorganism composed of flagellate Streblomastix strix and complex community of Bacteroidetes bacteria on its surface.</title>
        <authorList>
            <person name="Treitli S.C."/>
            <person name="Kolisko M."/>
            <person name="Husnik F."/>
            <person name="Keeling P."/>
            <person name="Hampl V."/>
        </authorList>
    </citation>
    <scope>NUCLEOTIDE SEQUENCE [LARGE SCALE GENOMIC DNA]</scope>
    <source>
        <strain evidence="3">ST1C</strain>
    </source>
</reference>
<dbReference type="EMBL" id="SNRW01008041">
    <property type="protein sequence ID" value="KAA6380211.1"/>
    <property type="molecule type" value="Genomic_DNA"/>
</dbReference>
<keyword evidence="2" id="KW-0732">Signal</keyword>
<dbReference type="AlphaFoldDB" id="A0A5J4VCK7"/>
<dbReference type="Proteomes" id="UP000324800">
    <property type="component" value="Unassembled WGS sequence"/>
</dbReference>
<evidence type="ECO:0000313" key="4">
    <source>
        <dbReference type="Proteomes" id="UP000324800"/>
    </source>
</evidence>
<feature type="region of interest" description="Disordered" evidence="1">
    <location>
        <begin position="532"/>
        <end position="590"/>
    </location>
</feature>
<feature type="region of interest" description="Disordered" evidence="1">
    <location>
        <begin position="462"/>
        <end position="512"/>
    </location>
</feature>
<evidence type="ECO:0000256" key="2">
    <source>
        <dbReference type="SAM" id="SignalP"/>
    </source>
</evidence>
<name>A0A5J4VCK7_9EUKA</name>
<feature type="compositionally biased region" description="Basic and acidic residues" evidence="1">
    <location>
        <begin position="187"/>
        <end position="202"/>
    </location>
</feature>
<evidence type="ECO:0000256" key="1">
    <source>
        <dbReference type="SAM" id="MobiDB-lite"/>
    </source>
</evidence>
<feature type="chain" id="PRO_5023917837" evidence="2">
    <location>
        <begin position="18"/>
        <end position="678"/>
    </location>
</feature>
<dbReference type="PANTHER" id="PTHR36812:SF9">
    <property type="entry name" value="MYB-LIKE PROTEIN X ISOFORM X1"/>
    <property type="match status" value="1"/>
</dbReference>
<feature type="compositionally biased region" description="Basic and acidic residues" evidence="1">
    <location>
        <begin position="225"/>
        <end position="251"/>
    </location>
</feature>
<feature type="signal peptide" evidence="2">
    <location>
        <begin position="1"/>
        <end position="17"/>
    </location>
</feature>
<feature type="compositionally biased region" description="Acidic residues" evidence="1">
    <location>
        <begin position="203"/>
        <end position="224"/>
    </location>
</feature>
<protein>
    <submittedName>
        <fullName evidence="3">Uncharacterized protein</fullName>
    </submittedName>
</protein>
<organism evidence="3 4">
    <name type="scientific">Streblomastix strix</name>
    <dbReference type="NCBI Taxonomy" id="222440"/>
    <lineage>
        <taxon>Eukaryota</taxon>
        <taxon>Metamonada</taxon>
        <taxon>Preaxostyla</taxon>
        <taxon>Oxymonadida</taxon>
        <taxon>Streblomastigidae</taxon>
        <taxon>Streblomastix</taxon>
    </lineage>
</organism>
<gene>
    <name evidence="3" type="ORF">EZS28_024263</name>
</gene>
<comment type="caution">
    <text evidence="3">The sequence shown here is derived from an EMBL/GenBank/DDBJ whole genome shotgun (WGS) entry which is preliminary data.</text>
</comment>
<dbReference type="OrthoDB" id="10679562at2759"/>
<feature type="compositionally biased region" description="Basic and acidic residues" evidence="1">
    <location>
        <begin position="165"/>
        <end position="178"/>
    </location>
</feature>
<feature type="region of interest" description="Disordered" evidence="1">
    <location>
        <begin position="609"/>
        <end position="662"/>
    </location>
</feature>
<accession>A0A5J4VCK7</accession>
<dbReference type="PANTHER" id="PTHR36812">
    <property type="entry name" value="NEUROFILAMENT TRIPLET M PROTEIN-LIKE PROTEIN"/>
    <property type="match status" value="1"/>
</dbReference>